<dbReference type="InterPro" id="IPR036724">
    <property type="entry name" value="Cobalamin-bd_sf"/>
</dbReference>
<evidence type="ECO:0000256" key="3">
    <source>
        <dbReference type="ARBA" id="ARBA00023163"/>
    </source>
</evidence>
<dbReference type="Pfam" id="PF13411">
    <property type="entry name" value="MerR_1"/>
    <property type="match status" value="1"/>
</dbReference>
<dbReference type="SUPFAM" id="SSF52242">
    <property type="entry name" value="Cobalamin (vitamin B12)-binding domain"/>
    <property type="match status" value="1"/>
</dbReference>
<gene>
    <name evidence="6" type="ORF">GS18_0209720</name>
</gene>
<dbReference type="Proteomes" id="UP000028549">
    <property type="component" value="Unassembled WGS sequence"/>
</dbReference>
<accession>A0A084H0G4</accession>
<dbReference type="GO" id="GO:0031419">
    <property type="term" value="F:cobalamin binding"/>
    <property type="evidence" value="ECO:0007669"/>
    <property type="project" value="InterPro"/>
</dbReference>
<name>A0A084H0G4_METID</name>
<dbReference type="InterPro" id="IPR006158">
    <property type="entry name" value="Cobalamin-bd"/>
</dbReference>
<dbReference type="InterPro" id="IPR003759">
    <property type="entry name" value="Cbl-bd_cap"/>
</dbReference>
<reference evidence="6 7" key="1">
    <citation type="journal article" date="2005" name="Int. J. Syst. Evol. Microbiol.">
        <title>Bacillus cibi sp. nov., isolated from jeotgal, a traditional Korean fermented seafood.</title>
        <authorList>
            <person name="Yoon J.H."/>
            <person name="Lee C.H."/>
            <person name="Oh T.K."/>
        </authorList>
    </citation>
    <scope>NUCLEOTIDE SEQUENCE [LARGE SCALE GENOMIC DNA]</scope>
    <source>
        <strain evidence="6 7">DSM 16189</strain>
    </source>
</reference>
<dbReference type="STRING" id="246786.GS18_0209720"/>
<keyword evidence="2" id="KW-0238">DNA-binding</keyword>
<dbReference type="CDD" id="cd01104">
    <property type="entry name" value="HTH_MlrA-CarA"/>
    <property type="match status" value="1"/>
</dbReference>
<evidence type="ECO:0000259" key="4">
    <source>
        <dbReference type="PROSITE" id="PS50937"/>
    </source>
</evidence>
<dbReference type="Gene3D" id="1.10.1660.10">
    <property type="match status" value="1"/>
</dbReference>
<dbReference type="PROSITE" id="PS50937">
    <property type="entry name" value="HTH_MERR_2"/>
    <property type="match status" value="1"/>
</dbReference>
<sequence length="306" mass="34324">MSSQEGKYNIKAVSKMLGIQPGTLRAWERRYNMIAPVRNDSGHRLYTEEHIKILKWLITKVNKGFTISQAVNLLEHSELPSEDPVSVSAAPDASDRSMDLTEELMTALLSFDENTAHELLNRAFSLYSIDKVLIDILGTLLVKIGDLWENGKITSAHEHFASSFLRSRIGIILHTLPVNGLLPKVVSVCGPGEWHELGLLIFTLYLRRKGFEVIYLGTSIADGDIDIVLGEVNPKFLFYSCTLQENVEKTIASAGELRGKHEHLIIGLGGNGFNKVSRDDLKPYESMFVGNTKEEWDTWLKERLSV</sequence>
<dbReference type="GO" id="GO:0003677">
    <property type="term" value="F:DNA binding"/>
    <property type="evidence" value="ECO:0007669"/>
    <property type="project" value="UniProtKB-KW"/>
</dbReference>
<dbReference type="GO" id="GO:0003700">
    <property type="term" value="F:DNA-binding transcription factor activity"/>
    <property type="evidence" value="ECO:0007669"/>
    <property type="project" value="InterPro"/>
</dbReference>
<evidence type="ECO:0000313" key="6">
    <source>
        <dbReference type="EMBL" id="KEZ53076.1"/>
    </source>
</evidence>
<keyword evidence="3" id="KW-0804">Transcription</keyword>
<dbReference type="Pfam" id="PF02607">
    <property type="entry name" value="B12-binding_2"/>
    <property type="match status" value="1"/>
</dbReference>
<dbReference type="EMBL" id="JNVC02000004">
    <property type="protein sequence ID" value="KEZ53076.1"/>
    <property type="molecule type" value="Genomic_DNA"/>
</dbReference>
<dbReference type="PROSITE" id="PS51332">
    <property type="entry name" value="B12_BINDING"/>
    <property type="match status" value="1"/>
</dbReference>
<evidence type="ECO:0000313" key="7">
    <source>
        <dbReference type="Proteomes" id="UP000028549"/>
    </source>
</evidence>
<dbReference type="InterPro" id="IPR036594">
    <property type="entry name" value="Meth_synthase_dom"/>
</dbReference>
<organism evidence="6 7">
    <name type="scientific">Metabacillus indicus</name>
    <name type="common">Bacillus indicus</name>
    <dbReference type="NCBI Taxonomy" id="246786"/>
    <lineage>
        <taxon>Bacteria</taxon>
        <taxon>Bacillati</taxon>
        <taxon>Bacillota</taxon>
        <taxon>Bacilli</taxon>
        <taxon>Bacillales</taxon>
        <taxon>Bacillaceae</taxon>
        <taxon>Metabacillus</taxon>
    </lineage>
</organism>
<evidence type="ECO:0000259" key="5">
    <source>
        <dbReference type="PROSITE" id="PS51332"/>
    </source>
</evidence>
<dbReference type="RefSeq" id="WP_029280202.1">
    <property type="nucleotide sequence ID" value="NZ_JNVC02000004.1"/>
</dbReference>
<evidence type="ECO:0000256" key="1">
    <source>
        <dbReference type="ARBA" id="ARBA00023015"/>
    </source>
</evidence>
<dbReference type="PANTHER" id="PTHR30204:SF67">
    <property type="entry name" value="HTH-TYPE TRANSCRIPTIONAL REGULATOR MLRA-RELATED"/>
    <property type="match status" value="1"/>
</dbReference>
<feature type="domain" description="B12-binding" evidence="5">
    <location>
        <begin position="182"/>
        <end position="306"/>
    </location>
</feature>
<dbReference type="SUPFAM" id="SSF46955">
    <property type="entry name" value="Putative DNA-binding domain"/>
    <property type="match status" value="1"/>
</dbReference>
<dbReference type="Gene3D" id="3.40.50.280">
    <property type="entry name" value="Cobalamin-binding domain"/>
    <property type="match status" value="1"/>
</dbReference>
<dbReference type="GO" id="GO:0046872">
    <property type="term" value="F:metal ion binding"/>
    <property type="evidence" value="ECO:0007669"/>
    <property type="project" value="InterPro"/>
</dbReference>
<dbReference type="Pfam" id="PF02310">
    <property type="entry name" value="B12-binding"/>
    <property type="match status" value="1"/>
</dbReference>
<dbReference type="OrthoDB" id="9800334at2"/>
<dbReference type="Gene3D" id="1.10.1240.10">
    <property type="entry name" value="Methionine synthase domain"/>
    <property type="match status" value="1"/>
</dbReference>
<keyword evidence="1" id="KW-0805">Transcription regulation</keyword>
<dbReference type="SMART" id="SM00422">
    <property type="entry name" value="HTH_MERR"/>
    <property type="match status" value="1"/>
</dbReference>
<dbReference type="InterPro" id="IPR009061">
    <property type="entry name" value="DNA-bd_dom_put_sf"/>
</dbReference>
<dbReference type="InterPro" id="IPR000551">
    <property type="entry name" value="MerR-type_HTH_dom"/>
</dbReference>
<evidence type="ECO:0000256" key="2">
    <source>
        <dbReference type="ARBA" id="ARBA00023125"/>
    </source>
</evidence>
<dbReference type="InterPro" id="IPR047057">
    <property type="entry name" value="MerR_fam"/>
</dbReference>
<dbReference type="AlphaFoldDB" id="A0A084H0G4"/>
<dbReference type="PANTHER" id="PTHR30204">
    <property type="entry name" value="REDOX-CYCLING DRUG-SENSING TRANSCRIPTIONAL ACTIVATOR SOXR"/>
    <property type="match status" value="1"/>
</dbReference>
<keyword evidence="7" id="KW-1185">Reference proteome</keyword>
<proteinExistence type="predicted"/>
<comment type="caution">
    <text evidence="6">The sequence shown here is derived from an EMBL/GenBank/DDBJ whole genome shotgun (WGS) entry which is preliminary data.</text>
</comment>
<feature type="domain" description="HTH merR-type" evidence="4">
    <location>
        <begin position="7"/>
        <end position="76"/>
    </location>
</feature>
<protein>
    <submittedName>
        <fullName evidence="6">MerR family transcriptional regulator</fullName>
    </submittedName>
</protein>